<evidence type="ECO:0000313" key="2">
    <source>
        <dbReference type="EMBL" id="AQN32623.1"/>
    </source>
</evidence>
<dbReference type="EMBL" id="KX987999">
    <property type="protein sequence ID" value="AQN32623.1"/>
    <property type="molecule type" value="Genomic_DNA"/>
</dbReference>
<evidence type="ECO:0000313" key="3">
    <source>
        <dbReference type="Proteomes" id="UP000246806"/>
    </source>
</evidence>
<protein>
    <submittedName>
        <fullName evidence="2">Uncharacterized protein</fullName>
    </submittedName>
</protein>
<keyword evidence="1" id="KW-0175">Coiled coil</keyword>
<reference evidence="2 3" key="1">
    <citation type="submission" date="2016-10" db="EMBL/GenBank/DDBJ databases">
        <title>Complete Genome Sequence of Bacillus Phage BCP12.</title>
        <authorList>
            <person name="Ghosh K."/>
            <person name="Kim K.-P."/>
        </authorList>
    </citation>
    <scope>NUCLEOTIDE SEQUENCE [LARGE SCALE GENOMIC DNA]</scope>
</reference>
<proteinExistence type="predicted"/>
<sequence>MEETFNKVVSLLGMSADSARNLERGLLTGNLDVDSPEVYNEIVKIEKKLEKALVVLQDLEDRKQEEALKNVNLDKLFEGHPVNAYVQAMLGFLPSDNFKEINMVDLISNLSKAGLELAKHQQKAEQALQKAEAPKPKTEEEFVHYVTDSLDLAHPDLADTYKDALRLGIEQLKRHGHGVAPFVIPLKSGAAYGKLRISKGVIEIKLNDLNFVFDPEEVEEYSAEEAAAEPVPCPAEDQVVPCTCDDKADCSKPCERDVIVDLAIAHLTDKKEFTGSDYDLIRYFLRVVEGADDEEVNSLSNRALELAWKRHWYLRNEK</sequence>
<name>A0A2S0CSH1_9CAUD</name>
<organism evidence="2 3">
    <name type="scientific">Bacillus phage BCP12</name>
    <dbReference type="NCBI Taxonomy" id="1913122"/>
    <lineage>
        <taxon>Viruses</taxon>
        <taxon>Duplodnaviria</taxon>
        <taxon>Heunggongvirae</taxon>
        <taxon>Uroviricota</taxon>
        <taxon>Caudoviricetes</taxon>
        <taxon>Herelleviridae</taxon>
        <taxon>Bastillevirinae</taxon>
        <taxon>Tsarbombavirus</taxon>
        <taxon>Tsarbombavirus BCP78</taxon>
    </lineage>
</organism>
<evidence type="ECO:0000256" key="1">
    <source>
        <dbReference type="SAM" id="Coils"/>
    </source>
</evidence>
<accession>A0A2S0CSH1</accession>
<gene>
    <name evidence="2" type="ORF">BCP12_223</name>
</gene>
<dbReference type="Proteomes" id="UP000246806">
    <property type="component" value="Genome"/>
</dbReference>
<feature type="coiled-coil region" evidence="1">
    <location>
        <begin position="42"/>
        <end position="76"/>
    </location>
</feature>